<evidence type="ECO:0000313" key="1">
    <source>
        <dbReference type="Proteomes" id="UP000887579"/>
    </source>
</evidence>
<dbReference type="WBParaSite" id="ES5_v2.g13750.t1">
    <property type="protein sequence ID" value="ES5_v2.g13750.t1"/>
    <property type="gene ID" value="ES5_v2.g13750"/>
</dbReference>
<name>A0AC34F9P6_9BILA</name>
<sequence>MRSVLFVPVLIFFSFFYITEIYAQFPILNSFPSTHIPVRDYRRKPTDPKTPSNPIVLVPGDGGSRLDANLTGKPYVVHYACSKLTKDYFDLWLNLETLIPVAIDCWADNMKLVFNETTKRSQHAPGVDIRIPGFGGTDSVEWLDPSRASQTFLFDIHNHVRKKQEKER</sequence>
<reference evidence="2" key="1">
    <citation type="submission" date="2022-11" db="UniProtKB">
        <authorList>
            <consortium name="WormBaseParasite"/>
        </authorList>
    </citation>
    <scope>IDENTIFICATION</scope>
</reference>
<dbReference type="Proteomes" id="UP000887579">
    <property type="component" value="Unplaced"/>
</dbReference>
<proteinExistence type="predicted"/>
<protein>
    <submittedName>
        <fullName evidence="2">Group XV phospholipase A2</fullName>
    </submittedName>
</protein>
<organism evidence="1 2">
    <name type="scientific">Panagrolaimus sp. ES5</name>
    <dbReference type="NCBI Taxonomy" id="591445"/>
    <lineage>
        <taxon>Eukaryota</taxon>
        <taxon>Metazoa</taxon>
        <taxon>Ecdysozoa</taxon>
        <taxon>Nematoda</taxon>
        <taxon>Chromadorea</taxon>
        <taxon>Rhabditida</taxon>
        <taxon>Tylenchina</taxon>
        <taxon>Panagrolaimomorpha</taxon>
        <taxon>Panagrolaimoidea</taxon>
        <taxon>Panagrolaimidae</taxon>
        <taxon>Panagrolaimus</taxon>
    </lineage>
</organism>
<accession>A0AC34F9P6</accession>
<evidence type="ECO:0000313" key="2">
    <source>
        <dbReference type="WBParaSite" id="ES5_v2.g13750.t1"/>
    </source>
</evidence>